<organism evidence="2 3">
    <name type="scientific">Triparma retinervis</name>
    <dbReference type="NCBI Taxonomy" id="2557542"/>
    <lineage>
        <taxon>Eukaryota</taxon>
        <taxon>Sar</taxon>
        <taxon>Stramenopiles</taxon>
        <taxon>Ochrophyta</taxon>
        <taxon>Bolidophyceae</taxon>
        <taxon>Parmales</taxon>
        <taxon>Triparmaceae</taxon>
        <taxon>Triparma</taxon>
    </lineage>
</organism>
<accession>A0A9W7CKB4</accession>
<dbReference type="AlphaFoldDB" id="A0A9W7CKB4"/>
<feature type="transmembrane region" description="Helical" evidence="1">
    <location>
        <begin position="91"/>
        <end position="110"/>
    </location>
</feature>
<name>A0A9W7CKB4_9STRA</name>
<dbReference type="Proteomes" id="UP001165082">
    <property type="component" value="Unassembled WGS sequence"/>
</dbReference>
<dbReference type="OrthoDB" id="408954at2759"/>
<evidence type="ECO:0000256" key="1">
    <source>
        <dbReference type="SAM" id="Phobius"/>
    </source>
</evidence>
<dbReference type="EMBL" id="BRXZ01000227">
    <property type="protein sequence ID" value="GMI07806.1"/>
    <property type="molecule type" value="Genomic_DNA"/>
</dbReference>
<feature type="transmembrane region" description="Helical" evidence="1">
    <location>
        <begin position="12"/>
        <end position="29"/>
    </location>
</feature>
<keyword evidence="1" id="KW-1133">Transmembrane helix</keyword>
<keyword evidence="1" id="KW-0472">Membrane</keyword>
<evidence type="ECO:0000313" key="2">
    <source>
        <dbReference type="EMBL" id="GMI07806.1"/>
    </source>
</evidence>
<keyword evidence="3" id="KW-1185">Reference proteome</keyword>
<protein>
    <submittedName>
        <fullName evidence="2">Uncharacterized protein</fullName>
    </submittedName>
</protein>
<comment type="caution">
    <text evidence="2">The sequence shown here is derived from an EMBL/GenBank/DDBJ whole genome shotgun (WGS) entry which is preliminary data.</text>
</comment>
<evidence type="ECO:0000313" key="3">
    <source>
        <dbReference type="Proteomes" id="UP001165082"/>
    </source>
</evidence>
<reference evidence="2" key="1">
    <citation type="submission" date="2022-07" db="EMBL/GenBank/DDBJ databases">
        <title>Genome analysis of Parmales, a sister group of diatoms, reveals the evolutionary specialization of diatoms from phago-mixotrophs to photoautotrophs.</title>
        <authorList>
            <person name="Ban H."/>
            <person name="Sato S."/>
            <person name="Yoshikawa S."/>
            <person name="Kazumasa Y."/>
            <person name="Nakamura Y."/>
            <person name="Ichinomiya M."/>
            <person name="Saitoh K."/>
            <person name="Sato N."/>
            <person name="Blanc-Mathieu R."/>
            <person name="Endo H."/>
            <person name="Kuwata A."/>
            <person name="Ogata H."/>
        </authorList>
    </citation>
    <scope>NUCLEOTIDE SEQUENCE</scope>
</reference>
<proteinExistence type="predicted"/>
<sequence length="133" mass="15891">MCYSRNLISGAFIYYVTAGLFHFHVYVLDRDGVFRSGQRRRPTWETIKDQIWLAQRSMFCYVALPVFSDWLIEGGYTYTYYSVSEIGGFGWWLFLTLVYFGTVEVGIYWMHRTLHTNKWLYKNLTGFFRPART</sequence>
<gene>
    <name evidence="2" type="ORF">TrRE_jg7230</name>
</gene>
<keyword evidence="1" id="KW-0812">Transmembrane</keyword>